<dbReference type="Proteomes" id="UP000249390">
    <property type="component" value="Unassembled WGS sequence"/>
</dbReference>
<name>A0A328DU83_9ASTE</name>
<reference evidence="1 2" key="1">
    <citation type="submission" date="2018-06" db="EMBL/GenBank/DDBJ databases">
        <title>The Genome of Cuscuta australis (Dodder) Provides Insight into the Evolution of Plant Parasitism.</title>
        <authorList>
            <person name="Liu H."/>
        </authorList>
    </citation>
    <scope>NUCLEOTIDE SEQUENCE [LARGE SCALE GENOMIC DNA]</scope>
    <source>
        <strain evidence="2">cv. Yunnan</strain>
        <tissue evidence="1">Vines</tissue>
    </source>
</reference>
<gene>
    <name evidence="1" type="ORF">DM860_011351</name>
</gene>
<proteinExistence type="predicted"/>
<evidence type="ECO:0000313" key="2">
    <source>
        <dbReference type="Proteomes" id="UP000249390"/>
    </source>
</evidence>
<dbReference type="EMBL" id="NQVE01000114">
    <property type="protein sequence ID" value="RAL47613.1"/>
    <property type="molecule type" value="Genomic_DNA"/>
</dbReference>
<evidence type="ECO:0000313" key="1">
    <source>
        <dbReference type="EMBL" id="RAL47613.1"/>
    </source>
</evidence>
<organism evidence="1 2">
    <name type="scientific">Cuscuta australis</name>
    <dbReference type="NCBI Taxonomy" id="267555"/>
    <lineage>
        <taxon>Eukaryota</taxon>
        <taxon>Viridiplantae</taxon>
        <taxon>Streptophyta</taxon>
        <taxon>Embryophyta</taxon>
        <taxon>Tracheophyta</taxon>
        <taxon>Spermatophyta</taxon>
        <taxon>Magnoliopsida</taxon>
        <taxon>eudicotyledons</taxon>
        <taxon>Gunneridae</taxon>
        <taxon>Pentapetalae</taxon>
        <taxon>asterids</taxon>
        <taxon>lamiids</taxon>
        <taxon>Solanales</taxon>
        <taxon>Convolvulaceae</taxon>
        <taxon>Cuscuteae</taxon>
        <taxon>Cuscuta</taxon>
        <taxon>Cuscuta subgen. Grammica</taxon>
        <taxon>Cuscuta sect. Cleistogrammica</taxon>
    </lineage>
</organism>
<dbReference type="AlphaFoldDB" id="A0A328DU83"/>
<keyword evidence="2" id="KW-1185">Reference proteome</keyword>
<comment type="caution">
    <text evidence="1">The sequence shown here is derived from an EMBL/GenBank/DDBJ whole genome shotgun (WGS) entry which is preliminary data.</text>
</comment>
<accession>A0A328DU83</accession>
<sequence>MKDLIGSVLVDVMALLDSTPATTRVVTRLDRVAAVGLVPMVGLALMLGLPARWGDEDGEVGVNRMVGAADMVEGGWRIVREIVFSWVSHITKPVFVAIDTIGIHNHHLDQRKGRRTDEGWTGGCSGNRSLNVVGAAWRRLRSAIDVVAAEWRMRDEGDAWGGCLQNPSEISRPGVVRW</sequence>
<protein>
    <submittedName>
        <fullName evidence="1">Uncharacterized protein</fullName>
    </submittedName>
</protein>